<reference evidence="3 4" key="2">
    <citation type="journal article" date="2019" name="PLoS Negl. Trop. Dis.">
        <title>Revisiting the worldwide diversity of Leptospira species in the environment.</title>
        <authorList>
            <person name="Vincent A.T."/>
            <person name="Schiettekatte O."/>
            <person name="Bourhy P."/>
            <person name="Veyrier F.J."/>
            <person name="Picardeau M."/>
        </authorList>
    </citation>
    <scope>NUCLEOTIDE SEQUENCE [LARGE SCALE GENOMIC DNA]</scope>
    <source>
        <strain evidence="1 3">201800280</strain>
        <strain evidence="4">201800281</strain>
    </source>
</reference>
<accession>A0A4R9IN17</accession>
<reference evidence="2" key="1">
    <citation type="submission" date="2018-10" db="EMBL/GenBank/DDBJ databases">
        <authorList>
            <person name="Vincent A.T."/>
            <person name="Schiettekatte O."/>
            <person name="Bourhy P."/>
            <person name="Veyrier F.J."/>
            <person name="Picardeau M."/>
        </authorList>
    </citation>
    <scope>NUCLEOTIDE SEQUENCE</scope>
    <source>
        <strain evidence="2">201800281</strain>
    </source>
</reference>
<evidence type="ECO:0000313" key="1">
    <source>
        <dbReference type="EMBL" id="TGK79290.1"/>
    </source>
</evidence>
<evidence type="ECO:0000313" key="2">
    <source>
        <dbReference type="EMBL" id="TGK92472.1"/>
    </source>
</evidence>
<evidence type="ECO:0000313" key="3">
    <source>
        <dbReference type="Proteomes" id="UP000297394"/>
    </source>
</evidence>
<dbReference type="OrthoDB" id="6833870at2"/>
<comment type="caution">
    <text evidence="1">The sequence shown here is derived from an EMBL/GenBank/DDBJ whole genome shotgun (WGS) entry which is preliminary data.</text>
</comment>
<dbReference type="RefSeq" id="WP_135748012.1">
    <property type="nucleotide sequence ID" value="NZ_RQFL01000015.1"/>
</dbReference>
<name>A0A4R9IN17_9LEPT</name>
<organism evidence="1 3">
    <name type="scientific">Leptospira bourretii</name>
    <dbReference type="NCBI Taxonomy" id="2484962"/>
    <lineage>
        <taxon>Bacteria</taxon>
        <taxon>Pseudomonadati</taxon>
        <taxon>Spirochaetota</taxon>
        <taxon>Spirochaetia</taxon>
        <taxon>Leptospirales</taxon>
        <taxon>Leptospiraceae</taxon>
        <taxon>Leptospira</taxon>
    </lineage>
</organism>
<dbReference type="AlphaFoldDB" id="A0A4R9IN17"/>
<dbReference type="EMBL" id="RQFL01000015">
    <property type="protein sequence ID" value="TGK92472.1"/>
    <property type="molecule type" value="Genomic_DNA"/>
</dbReference>
<gene>
    <name evidence="1" type="ORF">EHQ23_16910</name>
    <name evidence="2" type="ORF">EHQ26_08700</name>
</gene>
<protein>
    <submittedName>
        <fullName evidence="1">Uncharacterized protein</fullName>
    </submittedName>
</protein>
<dbReference type="EMBL" id="RQFM01000027">
    <property type="protein sequence ID" value="TGK79290.1"/>
    <property type="molecule type" value="Genomic_DNA"/>
</dbReference>
<dbReference type="Proteomes" id="UP000297394">
    <property type="component" value="Unassembled WGS sequence"/>
</dbReference>
<keyword evidence="4" id="KW-1185">Reference proteome</keyword>
<proteinExistence type="predicted"/>
<dbReference type="Proteomes" id="UP000297918">
    <property type="component" value="Unassembled WGS sequence"/>
</dbReference>
<sequence length="311" mass="36593">MNLISIIQSHIDSILETRELNGLKEIIRHLRRAEELYLKGKNTDEKEFYTETILRNNLAFEAILREAFHVYSKSQMDSKSLFEIENYFLNENILSERILTEFKNYRQKWRNLSAHSYSIYFDEHDALFSLTSLYGFSSILLSEILRRVIYENELSMANNEEKPKEQNQKLVDFVTELIIKWANTLDVKKEYQLKEIEITARLQAFLEIHSPKELKIDYEYIAGSNIRLDFLITQGTEKVIIELKRGLYITSVKESLDQLKKYMQLISNADGIVFLYSPGFENLVGMDIYTFDFSGETRNARVIHPASMDNF</sequence>
<evidence type="ECO:0000313" key="4">
    <source>
        <dbReference type="Proteomes" id="UP000297918"/>
    </source>
</evidence>